<protein>
    <submittedName>
        <fullName evidence="6">Extracellular solute-binding protein</fullName>
    </submittedName>
</protein>
<gene>
    <name evidence="6" type="ORF">EM848_09225</name>
    <name evidence="5" type="ORF">EMO90_06475</name>
</gene>
<evidence type="ECO:0000313" key="5">
    <source>
        <dbReference type="EMBL" id="KAA8820809.1"/>
    </source>
</evidence>
<dbReference type="PROSITE" id="PS01037">
    <property type="entry name" value="SBP_BACTERIAL_1"/>
    <property type="match status" value="1"/>
</dbReference>
<keyword evidence="3 4" id="KW-0732">Signal</keyword>
<feature type="signal peptide" evidence="4">
    <location>
        <begin position="1"/>
        <end position="29"/>
    </location>
</feature>
<dbReference type="OrthoDB" id="2060074at2"/>
<keyword evidence="2" id="KW-0813">Transport</keyword>
<sequence length="419" mass="45679">MKVSSQRIVKIVGAAVASALLVAPLAACGGNSAGGNSDGKVKLTFLSYFNKTQIGKVIDDFEEANPNIQIEMQTSKDYVQTLQTRLAGGEPPTIFNLTMDNRTDVMKSGAALDLTGSDFFDGIDDSNFTLFQNDGKTYGMPVTAWYGGIVYNKDLLKKAGYDEFPKTWDEFLDMGKKLKSMGVTPLLDSNVNTQPSGIFVGLLASYYAGEGSTQMDEDIWNGKTTFSKEWTPVFKQYYRMVEDGILGQETLGIDGDQEKSEFMNGNTALYRSGPWDLDTLRKSGINFGVAAFPAYPSSEQWINGGPDQGFAIAAKASEEKQEAAKKFLAFLNSEQGLKDFTAGAGTQSISSKYTAEVPDEFKEIVTDYLQKSKFYWVNWGKAATTMVSADVAAQQQLIQGKLTPAAAAAKLDDTWNSVQ</sequence>
<evidence type="ECO:0000256" key="1">
    <source>
        <dbReference type="ARBA" id="ARBA00008520"/>
    </source>
</evidence>
<dbReference type="RefSeq" id="WP_150354631.1">
    <property type="nucleotide sequence ID" value="NZ_RZNZ01000007.1"/>
</dbReference>
<dbReference type="InterPro" id="IPR050490">
    <property type="entry name" value="Bact_solute-bd_prot1"/>
</dbReference>
<comment type="caution">
    <text evidence="6">The sequence shown here is derived from an EMBL/GenBank/DDBJ whole genome shotgun (WGS) entry which is preliminary data.</text>
</comment>
<dbReference type="AlphaFoldDB" id="A0A5J5DV96"/>
<dbReference type="PANTHER" id="PTHR43649">
    <property type="entry name" value="ARABINOSE-BINDING PROTEIN-RELATED"/>
    <property type="match status" value="1"/>
</dbReference>
<proteinExistence type="inferred from homology"/>
<evidence type="ECO:0000313" key="8">
    <source>
        <dbReference type="Proteomes" id="UP000374630"/>
    </source>
</evidence>
<evidence type="ECO:0000313" key="7">
    <source>
        <dbReference type="Proteomes" id="UP000345527"/>
    </source>
</evidence>
<reference evidence="7 8" key="1">
    <citation type="journal article" date="2019" name="Syst. Appl. Microbiol.">
        <title>Characterization of Bifidobacterium species in feaces of the Egyptian fruit bat: Description of B. vespertilionis sp. nov. and B. rousetti sp. nov.</title>
        <authorList>
            <person name="Modesto M."/>
            <person name="Satti M."/>
            <person name="Watanabe K."/>
            <person name="Puglisi E."/>
            <person name="Morelli L."/>
            <person name="Huang C.-H."/>
            <person name="Liou J.-S."/>
            <person name="Miyashita M."/>
            <person name="Tamura T."/>
            <person name="Saito S."/>
            <person name="Mori K."/>
            <person name="Huang L."/>
            <person name="Sciavilla P."/>
            <person name="Sandri C."/>
            <person name="Spiezio C."/>
            <person name="Vitali F."/>
            <person name="Cavalieri D."/>
            <person name="Perpetuini G."/>
            <person name="Tofalo R."/>
            <person name="Bonetti A."/>
            <person name="Arita M."/>
            <person name="Mattarelli P."/>
        </authorList>
    </citation>
    <scope>NUCLEOTIDE SEQUENCE [LARGE SCALE GENOMIC DNA]</scope>
    <source>
        <strain evidence="5 8">RST16</strain>
        <strain evidence="6 7">RST8</strain>
    </source>
</reference>
<dbReference type="EMBL" id="RZOA01000019">
    <property type="protein sequence ID" value="KAA8822278.1"/>
    <property type="molecule type" value="Genomic_DNA"/>
</dbReference>
<evidence type="ECO:0000313" key="6">
    <source>
        <dbReference type="EMBL" id="KAA8822278.1"/>
    </source>
</evidence>
<accession>A0A5J5DV96</accession>
<evidence type="ECO:0000256" key="3">
    <source>
        <dbReference type="ARBA" id="ARBA00022729"/>
    </source>
</evidence>
<dbReference type="EMBL" id="RZNZ01000007">
    <property type="protein sequence ID" value="KAA8820809.1"/>
    <property type="molecule type" value="Genomic_DNA"/>
</dbReference>
<dbReference type="Gene3D" id="3.40.190.10">
    <property type="entry name" value="Periplasmic binding protein-like II"/>
    <property type="match status" value="2"/>
</dbReference>
<evidence type="ECO:0000256" key="4">
    <source>
        <dbReference type="SAM" id="SignalP"/>
    </source>
</evidence>
<comment type="similarity">
    <text evidence="1">Belongs to the bacterial solute-binding protein 1 family.</text>
</comment>
<dbReference type="Proteomes" id="UP000345527">
    <property type="component" value="Unassembled WGS sequence"/>
</dbReference>
<keyword evidence="8" id="KW-1185">Reference proteome</keyword>
<dbReference type="InterPro" id="IPR006059">
    <property type="entry name" value="SBP"/>
</dbReference>
<organism evidence="6 7">
    <name type="scientific">Bifidobacterium vespertilionis</name>
    <dbReference type="NCBI Taxonomy" id="2562524"/>
    <lineage>
        <taxon>Bacteria</taxon>
        <taxon>Bacillati</taxon>
        <taxon>Actinomycetota</taxon>
        <taxon>Actinomycetes</taxon>
        <taxon>Bifidobacteriales</taxon>
        <taxon>Bifidobacteriaceae</taxon>
        <taxon>Bifidobacterium</taxon>
    </lineage>
</organism>
<dbReference type="PANTHER" id="PTHR43649:SF12">
    <property type="entry name" value="DIACETYLCHITOBIOSE BINDING PROTEIN DASA"/>
    <property type="match status" value="1"/>
</dbReference>
<dbReference type="Proteomes" id="UP000374630">
    <property type="component" value="Unassembled WGS sequence"/>
</dbReference>
<dbReference type="GO" id="GO:0055085">
    <property type="term" value="P:transmembrane transport"/>
    <property type="evidence" value="ECO:0007669"/>
    <property type="project" value="InterPro"/>
</dbReference>
<dbReference type="InterPro" id="IPR006061">
    <property type="entry name" value="SBP_1_CS"/>
</dbReference>
<evidence type="ECO:0000256" key="2">
    <source>
        <dbReference type="ARBA" id="ARBA00022448"/>
    </source>
</evidence>
<name>A0A5J5DV96_9BIFI</name>
<feature type="chain" id="PRO_5039675818" evidence="4">
    <location>
        <begin position="30"/>
        <end position="419"/>
    </location>
</feature>
<dbReference type="SUPFAM" id="SSF53850">
    <property type="entry name" value="Periplasmic binding protein-like II"/>
    <property type="match status" value="1"/>
</dbReference>
<dbReference type="Pfam" id="PF13416">
    <property type="entry name" value="SBP_bac_8"/>
    <property type="match status" value="1"/>
</dbReference>